<dbReference type="SMART" id="SM00320">
    <property type="entry name" value="WD40"/>
    <property type="match status" value="7"/>
</dbReference>
<evidence type="ECO:0000256" key="3">
    <source>
        <dbReference type="ARBA" id="ARBA00022574"/>
    </source>
</evidence>
<reference evidence="14" key="1">
    <citation type="submission" date="2016-04" db="EMBL/GenBank/DDBJ databases">
        <title>Comparative genomics of biotechnologically important yeasts.</title>
        <authorList>
            <consortium name="DOE Joint Genome Institute"/>
            <person name="Riley R."/>
            <person name="Haridas S."/>
            <person name="Wolfe K.H."/>
            <person name="Lopes M.R."/>
            <person name="Hittinger C.T."/>
            <person name="Goker M."/>
            <person name="Salamov A."/>
            <person name="Wisecaver J."/>
            <person name="Long T.M."/>
            <person name="Aerts A.L."/>
            <person name="Barry K."/>
            <person name="Choi C."/>
            <person name="Clum A."/>
            <person name="Coughlan A.Y."/>
            <person name="Deshpande S."/>
            <person name="Douglass A.P."/>
            <person name="Hanson S.J."/>
            <person name="Klenk H.-P."/>
            <person name="Labutti K."/>
            <person name="Lapidus A."/>
            <person name="Lindquist E."/>
            <person name="Lipzen A."/>
            <person name="Meier-Kolthoff J.P."/>
            <person name="Ohm R.A."/>
            <person name="Otillar R.P."/>
            <person name="Pangilinan J."/>
            <person name="Peng Y."/>
            <person name="Rokas A."/>
            <person name="Rosa C.A."/>
            <person name="Scheuner C."/>
            <person name="Sibirny A.A."/>
            <person name="Slot J.C."/>
            <person name="Stielow J.B."/>
            <person name="Sun H."/>
            <person name="Kurtzman C.P."/>
            <person name="Blackwell M."/>
            <person name="Grigoriev I.V."/>
            <person name="Jeffries T.W."/>
        </authorList>
    </citation>
    <scope>NUCLEOTIDE SEQUENCE [LARGE SCALE GENOMIC DNA]</scope>
    <source>
        <strain evidence="14">NRRL YB-2248</strain>
    </source>
</reference>
<dbReference type="PANTHER" id="PTHR19879:SF9">
    <property type="entry name" value="TRANSCRIPTION INITIATION FACTOR TFIID SUBUNIT 5"/>
    <property type="match status" value="1"/>
</dbReference>
<keyword evidence="14" id="KW-1185">Reference proteome</keyword>
<dbReference type="GO" id="GO:0051012">
    <property type="term" value="P:microtubule sliding"/>
    <property type="evidence" value="ECO:0007669"/>
    <property type="project" value="UniProtKB-UniRule"/>
</dbReference>
<evidence type="ECO:0000256" key="5">
    <source>
        <dbReference type="ARBA" id="ARBA00022701"/>
    </source>
</evidence>
<evidence type="ECO:0000256" key="11">
    <source>
        <dbReference type="HAMAP-Rule" id="MF_03141"/>
    </source>
</evidence>
<dbReference type="PROSITE" id="PS00678">
    <property type="entry name" value="WD_REPEATS_1"/>
    <property type="match status" value="3"/>
</dbReference>
<dbReference type="PRINTS" id="PR00320">
    <property type="entry name" value="GPROTEINBRPT"/>
</dbReference>
<evidence type="ECO:0000256" key="6">
    <source>
        <dbReference type="ARBA" id="ARBA00022737"/>
    </source>
</evidence>
<dbReference type="Pfam" id="PF00400">
    <property type="entry name" value="WD40"/>
    <property type="match status" value="6"/>
</dbReference>
<name>A0A1E4T161_9ASCO</name>
<organism evidence="13 14">
    <name type="scientific">[Candida] arabinofermentans NRRL YB-2248</name>
    <dbReference type="NCBI Taxonomy" id="983967"/>
    <lineage>
        <taxon>Eukaryota</taxon>
        <taxon>Fungi</taxon>
        <taxon>Dikarya</taxon>
        <taxon>Ascomycota</taxon>
        <taxon>Saccharomycotina</taxon>
        <taxon>Pichiomycetes</taxon>
        <taxon>Pichiales</taxon>
        <taxon>Pichiaceae</taxon>
        <taxon>Ogataea</taxon>
        <taxon>Ogataea/Candida clade</taxon>
    </lineage>
</organism>
<feature type="repeat" description="WD" evidence="12">
    <location>
        <begin position="212"/>
        <end position="254"/>
    </location>
</feature>
<dbReference type="AlphaFoldDB" id="A0A1E4T161"/>
<keyword evidence="2 11" id="KW-0963">Cytoplasm</keyword>
<dbReference type="CDD" id="cd00200">
    <property type="entry name" value="WD40"/>
    <property type="match status" value="1"/>
</dbReference>
<dbReference type="Gene3D" id="2.130.10.10">
    <property type="entry name" value="YVTN repeat-like/Quinoprotein amine dehydrogenase"/>
    <property type="match status" value="3"/>
</dbReference>
<dbReference type="EMBL" id="KV453852">
    <property type="protein sequence ID" value="ODV85441.1"/>
    <property type="molecule type" value="Genomic_DNA"/>
</dbReference>
<feature type="repeat" description="WD" evidence="12">
    <location>
        <begin position="166"/>
        <end position="211"/>
    </location>
</feature>
<dbReference type="OrthoDB" id="10264588at2759"/>
<evidence type="ECO:0000313" key="13">
    <source>
        <dbReference type="EMBL" id="ODV85441.1"/>
    </source>
</evidence>
<protein>
    <recommendedName>
        <fullName evidence="11">Nuclear distribution protein PAC1</fullName>
    </recommendedName>
    <alternativeName>
        <fullName evidence="11">Lissencephaly-1 homolog</fullName>
        <shortName evidence="11">LIS-1</shortName>
    </alternativeName>
    <alternativeName>
        <fullName evidence="11">nudF homolog</fullName>
    </alternativeName>
</protein>
<comment type="subcellular location">
    <subcellularLocation>
        <location evidence="11">Cytoplasm</location>
        <location evidence="11">Cytoskeleton</location>
    </subcellularLocation>
    <subcellularLocation>
        <location evidence="11">Cytoplasm</location>
        <location evidence="11">Cytoskeleton</location>
        <location evidence="11">Spindle pole</location>
    </subcellularLocation>
    <text evidence="11">Localizes to the plus ends of microtubules and the mitotic spindle poles.</text>
</comment>
<keyword evidence="5 11" id="KW-0493">Microtubule</keyword>
<dbReference type="InterPro" id="IPR015943">
    <property type="entry name" value="WD40/YVTN_repeat-like_dom_sf"/>
</dbReference>
<evidence type="ECO:0000256" key="12">
    <source>
        <dbReference type="PROSITE-ProRule" id="PRU00221"/>
    </source>
</evidence>
<proteinExistence type="inferred from homology"/>
<evidence type="ECO:0000256" key="10">
    <source>
        <dbReference type="ARBA" id="ARBA00023306"/>
    </source>
</evidence>
<dbReference type="InterPro" id="IPR019775">
    <property type="entry name" value="WD40_repeat_CS"/>
</dbReference>
<keyword evidence="1 11" id="KW-0813">Transport</keyword>
<dbReference type="GO" id="GO:0005875">
    <property type="term" value="C:microtubule associated complex"/>
    <property type="evidence" value="ECO:0007669"/>
    <property type="project" value="UniProtKB-UniRule"/>
</dbReference>
<dbReference type="InterPro" id="IPR001680">
    <property type="entry name" value="WD40_rpt"/>
</dbReference>
<dbReference type="InterPro" id="IPR017252">
    <property type="entry name" value="Dynein_regulator_LIS1"/>
</dbReference>
<sequence length="491" mass="55595">MTQLLTDRQIQELNKSIIQYLKPKLASKDEIHALNLITHRLLNVDLNEYSSVQEQTIPSQYLEKKWSTVLRLQKKIYDMEKELNENKELIANYTDLLKSSSIETETTKNKLNWIPKRLKNTLRLHNSSVTALSIHPSKPILASGSNDGSIILWNLLDLSEPDKIIKNAHTRSINGLVFQNDPKSNNVVLASCSSDLLIKLWDCKTGKASRTFSGHDHLISHLMFSPTDSNLLISCSRDKSIKVWNLVSGWCIRTIVGHSDWVRSFDVSSDGVWVLSCSNDLSVRLSDISTGVGVGLCIGHQQVVEDVVFLPRVVDEYLDGYCKLKKIISFDSDNYDRLGFKYCASCGRDSLIKLWRLPVPDLSIQGKPMPGVNPRGELIYEIKGHASWIRKLQVHPNGIYLGSCSDDKTVKIWNLTSLSDTKTQQLTCLKELKSHESFVNSFEFAKPVINEEYIDVGDEKIDKLKKKQILEKGMRCYLVSGSADDTVKLWV</sequence>
<dbReference type="Proteomes" id="UP000094801">
    <property type="component" value="Unassembled WGS sequence"/>
</dbReference>
<keyword evidence="9 11" id="KW-0206">Cytoskeleton</keyword>
<feature type="repeat" description="WD" evidence="12">
    <location>
        <begin position="122"/>
        <end position="155"/>
    </location>
</feature>
<evidence type="ECO:0000256" key="8">
    <source>
        <dbReference type="ARBA" id="ARBA00023054"/>
    </source>
</evidence>
<feature type="repeat" description="WD" evidence="12">
    <location>
        <begin position="477"/>
        <end position="491"/>
    </location>
</feature>
<dbReference type="GO" id="GO:0005874">
    <property type="term" value="C:microtubule"/>
    <property type="evidence" value="ECO:0007669"/>
    <property type="project" value="UniProtKB-KW"/>
</dbReference>
<keyword evidence="3 12" id="KW-0853">WD repeat</keyword>
<accession>A0A1E4T161</accession>
<keyword evidence="7 11" id="KW-0498">Mitosis</keyword>
<keyword evidence="6" id="KW-0677">Repeat</keyword>
<dbReference type="PROSITE" id="PS50082">
    <property type="entry name" value="WD_REPEATS_2"/>
    <property type="match status" value="5"/>
</dbReference>
<evidence type="ECO:0000256" key="4">
    <source>
        <dbReference type="ARBA" id="ARBA00022618"/>
    </source>
</evidence>
<dbReference type="SUPFAM" id="SSF50978">
    <property type="entry name" value="WD40 repeat-like"/>
    <property type="match status" value="1"/>
</dbReference>
<evidence type="ECO:0000256" key="9">
    <source>
        <dbReference type="ARBA" id="ARBA00023212"/>
    </source>
</evidence>
<dbReference type="HAMAP" id="MF_03141">
    <property type="entry name" value="lis1"/>
    <property type="match status" value="1"/>
</dbReference>
<evidence type="ECO:0000313" key="14">
    <source>
        <dbReference type="Proteomes" id="UP000094801"/>
    </source>
</evidence>
<evidence type="ECO:0000256" key="2">
    <source>
        <dbReference type="ARBA" id="ARBA00022490"/>
    </source>
</evidence>
<dbReference type="Gene3D" id="1.20.960.30">
    <property type="match status" value="1"/>
</dbReference>
<feature type="repeat" description="WD" evidence="12">
    <location>
        <begin position="382"/>
        <end position="423"/>
    </location>
</feature>
<keyword evidence="10 11" id="KW-0131">Cell cycle</keyword>
<dbReference type="InterPro" id="IPR020472">
    <property type="entry name" value="WD40_PAC1"/>
</dbReference>
<dbReference type="GO" id="GO:0005737">
    <property type="term" value="C:cytoplasm"/>
    <property type="evidence" value="ECO:0007669"/>
    <property type="project" value="UniProtKB-UniRule"/>
</dbReference>
<dbReference type="PANTHER" id="PTHR19879">
    <property type="entry name" value="TRANSCRIPTION INITIATION FACTOR TFIID"/>
    <property type="match status" value="1"/>
</dbReference>
<comment type="similarity">
    <text evidence="11">Belongs to the WD repeat LIS1/nudF family.</text>
</comment>
<comment type="subunit">
    <text evidence="11">Self-associates. Interacts with NDL1 and dynein.</text>
</comment>
<keyword evidence="4 11" id="KW-0132">Cell division</keyword>
<dbReference type="GO" id="GO:0000922">
    <property type="term" value="C:spindle pole"/>
    <property type="evidence" value="ECO:0007669"/>
    <property type="project" value="UniProtKB-SubCell"/>
</dbReference>
<evidence type="ECO:0000256" key="7">
    <source>
        <dbReference type="ARBA" id="ARBA00022776"/>
    </source>
</evidence>
<dbReference type="PROSITE" id="PS50294">
    <property type="entry name" value="WD_REPEATS_REGION"/>
    <property type="match status" value="3"/>
</dbReference>
<dbReference type="GO" id="GO:0051301">
    <property type="term" value="P:cell division"/>
    <property type="evidence" value="ECO:0007669"/>
    <property type="project" value="UniProtKB-KW"/>
</dbReference>
<dbReference type="STRING" id="983967.A0A1E4T161"/>
<dbReference type="SUPFAM" id="SSF109925">
    <property type="entry name" value="Lissencephaly-1 protein (Lis-1, PAF-AH alpha) N-terminal domain"/>
    <property type="match status" value="1"/>
</dbReference>
<dbReference type="InterPro" id="IPR036322">
    <property type="entry name" value="WD40_repeat_dom_sf"/>
</dbReference>
<dbReference type="GO" id="GO:0000132">
    <property type="term" value="P:establishment of mitotic spindle orientation"/>
    <property type="evidence" value="ECO:0007669"/>
    <property type="project" value="UniProtKB-UniRule"/>
</dbReference>
<comment type="function">
    <text evidence="11">Positively regulates the activity of the minus-end directed microtubule motor protein dynein. Plays a central role in positioning the mitotic spindle at the bud neck during cell division. Targets cytoplasmic dynein to microtubule plus ends, thereby promoting dynein-mediated microtubule sliding along the bud cortex and consequently the movement of the mitotic spindle to the bud neck.</text>
</comment>
<dbReference type="InterPro" id="IPR037190">
    <property type="entry name" value="LIS1_N"/>
</dbReference>
<gene>
    <name evidence="11" type="primary">PAC1</name>
    <name evidence="11" type="synonym">LIS1</name>
    <name evidence="13" type="ORF">CANARDRAFT_198469</name>
</gene>
<dbReference type="GO" id="GO:0070840">
    <property type="term" value="F:dynein complex binding"/>
    <property type="evidence" value="ECO:0007669"/>
    <property type="project" value="UniProtKB-UniRule"/>
</dbReference>
<evidence type="ECO:0000256" key="1">
    <source>
        <dbReference type="ARBA" id="ARBA00022448"/>
    </source>
</evidence>
<keyword evidence="8 11" id="KW-0175">Coiled coil</keyword>